<evidence type="ECO:0000256" key="3">
    <source>
        <dbReference type="ARBA" id="ARBA00022833"/>
    </source>
</evidence>
<evidence type="ECO:0000256" key="4">
    <source>
        <dbReference type="ARBA" id="ARBA00023239"/>
    </source>
</evidence>
<dbReference type="PANTHER" id="PTHR33337:SF40">
    <property type="entry name" value="CENP-V_GFA DOMAIN-CONTAINING PROTEIN-RELATED"/>
    <property type="match status" value="1"/>
</dbReference>
<dbReference type="GO" id="GO:0046872">
    <property type="term" value="F:metal ion binding"/>
    <property type="evidence" value="ECO:0007669"/>
    <property type="project" value="UniProtKB-KW"/>
</dbReference>
<comment type="similarity">
    <text evidence="1">Belongs to the Gfa family.</text>
</comment>
<dbReference type="GO" id="GO:0016846">
    <property type="term" value="F:carbon-sulfur lyase activity"/>
    <property type="evidence" value="ECO:0007669"/>
    <property type="project" value="InterPro"/>
</dbReference>
<dbReference type="EMBL" id="JAODNV010000011">
    <property type="protein sequence ID" value="MCT8990894.1"/>
    <property type="molecule type" value="Genomic_DNA"/>
</dbReference>
<comment type="caution">
    <text evidence="6">The sequence shown here is derived from an EMBL/GenBank/DDBJ whole genome shotgun (WGS) entry which is preliminary data.</text>
</comment>
<feature type="domain" description="CENP-V/GFA" evidence="5">
    <location>
        <begin position="9"/>
        <end position="125"/>
    </location>
</feature>
<dbReference type="Proteomes" id="UP001149009">
    <property type="component" value="Unassembled WGS sequence"/>
</dbReference>
<protein>
    <submittedName>
        <fullName evidence="6">GFA family protein</fullName>
    </submittedName>
</protein>
<keyword evidence="2" id="KW-0479">Metal-binding</keyword>
<gene>
    <name evidence="6" type="ORF">NYR54_11415</name>
</gene>
<dbReference type="PROSITE" id="PS51891">
    <property type="entry name" value="CENP_V_GFA"/>
    <property type="match status" value="1"/>
</dbReference>
<sequence length="167" mass="18677">MSLDNEPVYTGGCQCGAVRFRIEGALGRPSICHCRMCQKAFGNFYAPLVSVGHAKFEWTRGEPKRFQSSNHVRRGFCAECGTPLTFEAPEDGGDGFALAIGAFDHPEELAPRIQWGVEAKLPYFDSLHELPARETMDDLSDASYLADLISYQHPDHDTEIWPPEDRQ</sequence>
<accession>A0A9X2X9G3</accession>
<evidence type="ECO:0000259" key="5">
    <source>
        <dbReference type="PROSITE" id="PS51891"/>
    </source>
</evidence>
<keyword evidence="4" id="KW-0456">Lyase</keyword>
<dbReference type="InterPro" id="IPR006913">
    <property type="entry name" value="CENP-V/GFA"/>
</dbReference>
<proteinExistence type="inferred from homology"/>
<dbReference type="RefSeq" id="WP_261515782.1">
    <property type="nucleotide sequence ID" value="NZ_JAODNV010000011.1"/>
</dbReference>
<dbReference type="AlphaFoldDB" id="A0A9X2X9G3"/>
<dbReference type="SUPFAM" id="SSF51316">
    <property type="entry name" value="Mss4-like"/>
    <property type="match status" value="1"/>
</dbReference>
<organism evidence="6 7">
    <name type="scientific">Chelativorans petroleitrophicus</name>
    <dbReference type="NCBI Taxonomy" id="2975484"/>
    <lineage>
        <taxon>Bacteria</taxon>
        <taxon>Pseudomonadati</taxon>
        <taxon>Pseudomonadota</taxon>
        <taxon>Alphaproteobacteria</taxon>
        <taxon>Hyphomicrobiales</taxon>
        <taxon>Phyllobacteriaceae</taxon>
        <taxon>Chelativorans</taxon>
    </lineage>
</organism>
<dbReference type="Gene3D" id="3.90.1590.10">
    <property type="entry name" value="glutathione-dependent formaldehyde- activating enzyme (gfa)"/>
    <property type="match status" value="1"/>
</dbReference>
<keyword evidence="3" id="KW-0862">Zinc</keyword>
<name>A0A9X2X9G3_9HYPH</name>
<evidence type="ECO:0000256" key="2">
    <source>
        <dbReference type="ARBA" id="ARBA00022723"/>
    </source>
</evidence>
<reference evidence="6" key="1">
    <citation type="submission" date="2022-08" db="EMBL/GenBank/DDBJ databases">
        <title>Chelativorans sichuanense sp. nov., a paraffin oil-degrading bacterium isolated from a mixture of oil-based drill cuttings and paddy soil.</title>
        <authorList>
            <person name="Yu J."/>
            <person name="Liu H."/>
            <person name="Chen Q."/>
        </authorList>
    </citation>
    <scope>NUCLEOTIDE SEQUENCE</scope>
    <source>
        <strain evidence="6">SCAU 2101</strain>
    </source>
</reference>
<dbReference type="PANTHER" id="PTHR33337">
    <property type="entry name" value="GFA DOMAIN-CONTAINING PROTEIN"/>
    <property type="match status" value="1"/>
</dbReference>
<evidence type="ECO:0000313" key="6">
    <source>
        <dbReference type="EMBL" id="MCT8990894.1"/>
    </source>
</evidence>
<evidence type="ECO:0000256" key="1">
    <source>
        <dbReference type="ARBA" id="ARBA00005495"/>
    </source>
</evidence>
<dbReference type="Pfam" id="PF04828">
    <property type="entry name" value="GFA"/>
    <property type="match status" value="1"/>
</dbReference>
<dbReference type="InterPro" id="IPR011057">
    <property type="entry name" value="Mss4-like_sf"/>
</dbReference>
<keyword evidence="7" id="KW-1185">Reference proteome</keyword>
<evidence type="ECO:0000313" key="7">
    <source>
        <dbReference type="Proteomes" id="UP001149009"/>
    </source>
</evidence>